<evidence type="ECO:0000313" key="1">
    <source>
        <dbReference type="EMBL" id="GAH20885.1"/>
    </source>
</evidence>
<evidence type="ECO:0008006" key="2">
    <source>
        <dbReference type="Google" id="ProtNLM"/>
    </source>
</evidence>
<name>X1EKK5_9ZZZZ</name>
<gene>
    <name evidence="1" type="ORF">S03H2_04518</name>
</gene>
<protein>
    <recommendedName>
        <fullName evidence="2">MULE transposase domain-containing protein</fullName>
    </recommendedName>
</protein>
<proteinExistence type="predicted"/>
<organism evidence="1">
    <name type="scientific">marine sediment metagenome</name>
    <dbReference type="NCBI Taxonomy" id="412755"/>
    <lineage>
        <taxon>unclassified sequences</taxon>
        <taxon>metagenomes</taxon>
        <taxon>ecological metagenomes</taxon>
    </lineage>
</organism>
<reference evidence="1" key="1">
    <citation type="journal article" date="2014" name="Front. Microbiol.">
        <title>High frequency of phylogenetically diverse reductive dehalogenase-homologous genes in deep subseafloor sedimentary metagenomes.</title>
        <authorList>
            <person name="Kawai M."/>
            <person name="Futagami T."/>
            <person name="Toyoda A."/>
            <person name="Takaki Y."/>
            <person name="Nishi S."/>
            <person name="Hori S."/>
            <person name="Arai W."/>
            <person name="Tsubouchi T."/>
            <person name="Morono Y."/>
            <person name="Uchiyama I."/>
            <person name="Ito T."/>
            <person name="Fujiyama A."/>
            <person name="Inagaki F."/>
            <person name="Takami H."/>
        </authorList>
    </citation>
    <scope>NUCLEOTIDE SEQUENCE</scope>
    <source>
        <strain evidence="1">Expedition CK06-06</strain>
    </source>
</reference>
<accession>X1EKK5</accession>
<comment type="caution">
    <text evidence="1">The sequence shown here is derived from an EMBL/GenBank/DDBJ whole genome shotgun (WGS) entry which is preliminary data.</text>
</comment>
<sequence length="306" mass="35957">MQIRAGELYYDSEASYRAVSRQLGIAPYRIFKIINALGTNCKSTLDVASELKTRWSGYLFIDEKSIFVKGVEWFLLLAVDLKTQDIVHWELVSREDETNVAWFLLIIKMVIKYPFKGVISDLLPEFFGTVRWLLPGISHQFCTYHAYRATEFYLKYHYTGGNRLWAERFLLITRIVCRCKALSTALRAIEYLESHQDELRQAKLIKRMNILRIRFPNLIKRFKDHNLRPDNNIVENVIKQLNQKFKKVAGFESYETAYNSIKLLVMRYRFHTFNCSRIPGNNGKSPLELAGIDTNNINWVRFSQKC</sequence>
<dbReference type="EMBL" id="BARU01001799">
    <property type="protein sequence ID" value="GAH20885.1"/>
    <property type="molecule type" value="Genomic_DNA"/>
</dbReference>
<dbReference type="AlphaFoldDB" id="X1EKK5"/>